<dbReference type="PANTHER" id="PTHR42815:SF2">
    <property type="entry name" value="FAD-BINDING, PUTATIVE (AFU_ORTHOLOGUE AFUA_6G07600)-RELATED"/>
    <property type="match status" value="1"/>
</dbReference>
<organism evidence="1 2">
    <name type="scientific">Marinobacterium zhoushanense</name>
    <dbReference type="NCBI Taxonomy" id="1679163"/>
    <lineage>
        <taxon>Bacteria</taxon>
        <taxon>Pseudomonadati</taxon>
        <taxon>Pseudomonadota</taxon>
        <taxon>Gammaproteobacteria</taxon>
        <taxon>Oceanospirillales</taxon>
        <taxon>Oceanospirillaceae</taxon>
        <taxon>Marinobacterium</taxon>
    </lineage>
</organism>
<proteinExistence type="predicted"/>
<protein>
    <submittedName>
        <fullName evidence="1">Pyridoxamine 5'-phosphate oxidase</fullName>
    </submittedName>
</protein>
<dbReference type="EMBL" id="BMIJ01000001">
    <property type="protein sequence ID" value="GGB82930.1"/>
    <property type="molecule type" value="Genomic_DNA"/>
</dbReference>
<evidence type="ECO:0000313" key="1">
    <source>
        <dbReference type="EMBL" id="GGB82930.1"/>
    </source>
</evidence>
<reference evidence="2" key="1">
    <citation type="journal article" date="2019" name="Int. J. Syst. Evol. Microbiol.">
        <title>The Global Catalogue of Microorganisms (GCM) 10K type strain sequencing project: providing services to taxonomists for standard genome sequencing and annotation.</title>
        <authorList>
            <consortium name="The Broad Institute Genomics Platform"/>
            <consortium name="The Broad Institute Genome Sequencing Center for Infectious Disease"/>
            <person name="Wu L."/>
            <person name="Ma J."/>
        </authorList>
    </citation>
    <scope>NUCLEOTIDE SEQUENCE [LARGE SCALE GENOMIC DNA]</scope>
    <source>
        <strain evidence="2">CGMCC 1.15341</strain>
    </source>
</reference>
<accession>A0ABQ1K315</accession>
<evidence type="ECO:0000313" key="2">
    <source>
        <dbReference type="Proteomes" id="UP000629025"/>
    </source>
</evidence>
<keyword evidence="2" id="KW-1185">Reference proteome</keyword>
<dbReference type="Proteomes" id="UP000629025">
    <property type="component" value="Unassembled WGS sequence"/>
</dbReference>
<dbReference type="InterPro" id="IPR012349">
    <property type="entry name" value="Split_barrel_FMN-bd"/>
</dbReference>
<dbReference type="RefSeq" id="WP_188745598.1">
    <property type="nucleotide sequence ID" value="NZ_BMIJ01000001.1"/>
</dbReference>
<gene>
    <name evidence="1" type="ORF">GCM10011352_05940</name>
</gene>
<sequence>MRTQAFHAGERKVQSRAGVADRIVSVGEKVLRPWLLDQHREFYSQLPMLLLAASDLNGVLWATALYGEPGFIRSPDEYSLTVRPSWNEADPLYDQLCAGQPYGLLGLQFTTRRRNRVNGRIKAVSPETLVLGVEQSFGNCPKYIVPREIHGRVSDRGGQASVVASLSDKSAELIARSDTFFIASRAAGQLRNLTEPQAGLDISHRGGPPGFVQVLDPHSLVFADFKGNDFFNTLGNVETCSETALLFVDFATGNHLYLNGEASVLWAEEGPLPIPGFARNVQFHLKRGMLIEQLSPYRWRELQSDTGVV</sequence>
<comment type="caution">
    <text evidence="1">The sequence shown here is derived from an EMBL/GenBank/DDBJ whole genome shotgun (WGS) entry which is preliminary data.</text>
</comment>
<dbReference type="Gene3D" id="2.30.110.10">
    <property type="entry name" value="Electron Transport, Fmn-binding Protein, Chain A"/>
    <property type="match status" value="1"/>
</dbReference>
<dbReference type="PANTHER" id="PTHR42815">
    <property type="entry name" value="FAD-BINDING, PUTATIVE (AFU_ORTHOLOGUE AFUA_6G07600)-RELATED"/>
    <property type="match status" value="1"/>
</dbReference>
<name>A0ABQ1K315_9GAMM</name>